<dbReference type="AlphaFoldDB" id="A0A3A4BKA8"/>
<protein>
    <recommendedName>
        <fullName evidence="2">Novel STAND NTPase 3 domain-containing protein</fullName>
    </recommendedName>
</protein>
<proteinExistence type="predicted"/>
<feature type="region of interest" description="Disordered" evidence="1">
    <location>
        <begin position="1"/>
        <end position="34"/>
    </location>
</feature>
<feature type="region of interest" description="Disordered" evidence="1">
    <location>
        <begin position="316"/>
        <end position="338"/>
    </location>
</feature>
<evidence type="ECO:0000259" key="2">
    <source>
        <dbReference type="Pfam" id="PF20720"/>
    </source>
</evidence>
<dbReference type="Pfam" id="PF20720">
    <property type="entry name" value="nSTAND3"/>
    <property type="match status" value="1"/>
</dbReference>
<dbReference type="Proteomes" id="UP000265768">
    <property type="component" value="Unassembled WGS sequence"/>
</dbReference>
<feature type="compositionally biased region" description="Basic and acidic residues" evidence="1">
    <location>
        <begin position="324"/>
        <end position="333"/>
    </location>
</feature>
<feature type="domain" description="Novel STAND NTPase 3" evidence="2">
    <location>
        <begin position="81"/>
        <end position="144"/>
    </location>
</feature>
<evidence type="ECO:0000313" key="3">
    <source>
        <dbReference type="EMBL" id="RJL35744.1"/>
    </source>
</evidence>
<dbReference type="InterPro" id="IPR049050">
    <property type="entry name" value="nSTAND3"/>
</dbReference>
<gene>
    <name evidence="3" type="ORF">D5H75_02880</name>
</gene>
<feature type="compositionally biased region" description="Basic and acidic residues" evidence="1">
    <location>
        <begin position="15"/>
        <end position="25"/>
    </location>
</feature>
<dbReference type="EMBL" id="QZEY01000001">
    <property type="protein sequence ID" value="RJL35744.1"/>
    <property type="molecule type" value="Genomic_DNA"/>
</dbReference>
<name>A0A3A4BKA8_9ACTN</name>
<evidence type="ECO:0000256" key="1">
    <source>
        <dbReference type="SAM" id="MobiDB-lite"/>
    </source>
</evidence>
<keyword evidence="4" id="KW-1185">Reference proteome</keyword>
<sequence length="697" mass="77416">MQAGDDGQPFQPAEGHPEANRRKDAPPPAEHPPVNQLINLFLSNVEASGANFGFDQASRASRQMVSGPIPREQVNRLTRHFVEPEPFEEALEALRKRAVVTLCGPDGSGKFTAAVNLLVRVLGEGAPIVRLSLTRSLRELADHQFDRDTGYVLPGWFGACDQEAEHHWERVEGELRQQGSFLVVTSPEESRRTAMTTRIQWSPPDDKGTLIREYAGGGLTDADITKVVEALPEDLTMACLIEITDLLIRGLPPEEAVSSALRGAAKDQVHDWFEQGPTREQILDITVPAFLPGLSERRFGQCRELLKTALAKTVPEESVQESEPADRPRRPAEEAFPQARGRRWENPLIRIRQVIVDGRPRRLVELREAEAQRFLFAEMARRFDEHFWDAVRAWLEDLLIEPEFSLHIAAGLARLAGSSFDEVEGSYLEPWSVAAGREEPARSHARQKRLTTVHVLWFMCFDEDMAPVALRVAAGWAAQGSTVGQKYNAIIAFSGILGRLYPIEAVKNLWQLTSNRGAVLGPLAIEAFGGLFLSQEDADGRVRVVQFLASKIRKHRGVPSRVETYGTALRAMLAVYRTDDPQGRPLAAQLLCERPGLVDIVGYTWSVLLVNRPVRHAALAALYANLDALRDHTEEPELIAQRLGDVLGGLLTKDQQDELAKDFTALAERPANRRNRANTVAAALLAAIERAQRRTGD</sequence>
<organism evidence="3 4">
    <name type="scientific">Bailinhaonella thermotolerans</name>
    <dbReference type="NCBI Taxonomy" id="1070861"/>
    <lineage>
        <taxon>Bacteria</taxon>
        <taxon>Bacillati</taxon>
        <taxon>Actinomycetota</taxon>
        <taxon>Actinomycetes</taxon>
        <taxon>Streptosporangiales</taxon>
        <taxon>Streptosporangiaceae</taxon>
        <taxon>Bailinhaonella</taxon>
    </lineage>
</organism>
<accession>A0A3A4BKA8</accession>
<comment type="caution">
    <text evidence="3">The sequence shown here is derived from an EMBL/GenBank/DDBJ whole genome shotgun (WGS) entry which is preliminary data.</text>
</comment>
<evidence type="ECO:0000313" key="4">
    <source>
        <dbReference type="Proteomes" id="UP000265768"/>
    </source>
</evidence>
<reference evidence="3 4" key="1">
    <citation type="submission" date="2018-09" db="EMBL/GenBank/DDBJ databases">
        <title>YIM 75507 draft genome.</title>
        <authorList>
            <person name="Tang S."/>
            <person name="Feng Y."/>
        </authorList>
    </citation>
    <scope>NUCLEOTIDE SEQUENCE [LARGE SCALE GENOMIC DNA]</scope>
    <source>
        <strain evidence="3 4">YIM 75507</strain>
    </source>
</reference>